<dbReference type="GO" id="GO:0015225">
    <property type="term" value="F:biotin transmembrane transporter activity"/>
    <property type="evidence" value="ECO:0007669"/>
    <property type="project" value="UniProtKB-UniRule"/>
</dbReference>
<dbReference type="PIRSF" id="PIRSF016661">
    <property type="entry name" value="BioY"/>
    <property type="match status" value="1"/>
</dbReference>
<keyword evidence="2" id="KW-1003">Cell membrane</keyword>
<keyword evidence="3" id="KW-0812">Transmembrane</keyword>
<feature type="transmembrane region" description="Helical" evidence="3">
    <location>
        <begin position="120"/>
        <end position="138"/>
    </location>
</feature>
<dbReference type="EMBL" id="JASGBQ010000001">
    <property type="protein sequence ID" value="MDI9240863.1"/>
    <property type="molecule type" value="Genomic_DNA"/>
</dbReference>
<accession>A0AAP4B8V5</accession>
<feature type="transmembrane region" description="Helical" evidence="3">
    <location>
        <begin position="65"/>
        <end position="84"/>
    </location>
</feature>
<keyword evidence="2 3" id="KW-0472">Membrane</keyword>
<evidence type="ECO:0000256" key="1">
    <source>
        <dbReference type="ARBA" id="ARBA00010692"/>
    </source>
</evidence>
<gene>
    <name evidence="4" type="ORF">QJ036_00010</name>
</gene>
<dbReference type="Pfam" id="PF02632">
    <property type="entry name" value="BioY"/>
    <property type="match status" value="1"/>
</dbReference>
<protein>
    <recommendedName>
        <fullName evidence="2">Biotin transporter</fullName>
    </recommendedName>
</protein>
<keyword evidence="5" id="KW-1185">Reference proteome</keyword>
<keyword evidence="3" id="KW-1133">Transmembrane helix</keyword>
<keyword evidence="2" id="KW-0813">Transport</keyword>
<reference evidence="4 5" key="1">
    <citation type="submission" date="2023-05" db="EMBL/GenBank/DDBJ databases">
        <title>[ruminococcus] sp. nov., isolated from a pig farm feces dump.</title>
        <authorList>
            <person name="Chang Y.-H."/>
        </authorList>
    </citation>
    <scope>NUCLEOTIDE SEQUENCE [LARGE SCALE GENOMIC DNA]</scope>
    <source>
        <strain evidence="4 5">YH-rum2234</strain>
    </source>
</reference>
<evidence type="ECO:0000313" key="5">
    <source>
        <dbReference type="Proteomes" id="UP001300383"/>
    </source>
</evidence>
<dbReference type="RefSeq" id="WP_283229379.1">
    <property type="nucleotide sequence ID" value="NZ_JASGBQ010000001.1"/>
</dbReference>
<organism evidence="4 5">
    <name type="scientific">Fusibacillus kribbianus</name>
    <dbReference type="NCBI Taxonomy" id="3044208"/>
    <lineage>
        <taxon>Bacteria</taxon>
        <taxon>Bacillati</taxon>
        <taxon>Bacillota</taxon>
        <taxon>Clostridia</taxon>
        <taxon>Lachnospirales</taxon>
        <taxon>Lachnospiraceae</taxon>
        <taxon>Fusibacillus</taxon>
    </lineage>
</organism>
<sequence length="189" mass="20247">MEKNAVQKHSEISVVTMTLIGVMTAITCILGPLSVPLPISPVPISFTNLAIYITVYVLGMKPGTISYLVYLLIGLVGAPVFSGFTGGPAKLAGPTGGYLIGFIFIALIAGFFIDRFPKKYYLHFIGMVLGTAVCYLFGTLWLCYQLKLGFVAGLWAGVIPYLPGDAAKIIISLILGPVLRTAVSEFKNH</sequence>
<evidence type="ECO:0000256" key="3">
    <source>
        <dbReference type="SAM" id="Phobius"/>
    </source>
</evidence>
<dbReference type="PANTHER" id="PTHR34295:SF1">
    <property type="entry name" value="BIOTIN TRANSPORTER BIOY"/>
    <property type="match status" value="1"/>
</dbReference>
<dbReference type="Gene3D" id="1.10.1760.20">
    <property type="match status" value="1"/>
</dbReference>
<comment type="caution">
    <text evidence="4">The sequence shown here is derived from an EMBL/GenBank/DDBJ whole genome shotgun (WGS) entry which is preliminary data.</text>
</comment>
<dbReference type="AlphaFoldDB" id="A0AAP4B8V5"/>
<feature type="transmembrane region" description="Helical" evidence="3">
    <location>
        <begin position="39"/>
        <end position="58"/>
    </location>
</feature>
<comment type="similarity">
    <text evidence="1 2">Belongs to the BioY family.</text>
</comment>
<feature type="transmembrane region" description="Helical" evidence="3">
    <location>
        <begin position="12"/>
        <end position="33"/>
    </location>
</feature>
<dbReference type="GO" id="GO:0005886">
    <property type="term" value="C:plasma membrane"/>
    <property type="evidence" value="ECO:0007669"/>
    <property type="project" value="UniProtKB-SubCell"/>
</dbReference>
<proteinExistence type="inferred from homology"/>
<dbReference type="Proteomes" id="UP001300383">
    <property type="component" value="Unassembled WGS sequence"/>
</dbReference>
<dbReference type="PANTHER" id="PTHR34295">
    <property type="entry name" value="BIOTIN TRANSPORTER BIOY"/>
    <property type="match status" value="1"/>
</dbReference>
<dbReference type="InterPro" id="IPR003784">
    <property type="entry name" value="BioY"/>
</dbReference>
<name>A0AAP4B8V5_9FIRM</name>
<evidence type="ECO:0000256" key="2">
    <source>
        <dbReference type="PIRNR" id="PIRNR016661"/>
    </source>
</evidence>
<evidence type="ECO:0000313" key="4">
    <source>
        <dbReference type="EMBL" id="MDI9240863.1"/>
    </source>
</evidence>
<feature type="transmembrane region" description="Helical" evidence="3">
    <location>
        <begin position="96"/>
        <end position="113"/>
    </location>
</feature>
<comment type="subcellular location">
    <subcellularLocation>
        <location evidence="2">Cell membrane</location>
        <topology evidence="2">Multi-pass membrane protein</topology>
    </subcellularLocation>
</comment>